<accession>A0A183GVU5</accession>
<dbReference type="PANTHER" id="PTHR35450">
    <property type="entry name" value="REVERSE TRANSCRIPTASE DOMAIN-CONTAINING PROTEIN"/>
    <property type="match status" value="1"/>
</dbReference>
<name>A0A183GVU5_HELPZ</name>
<organism evidence="1 2">
    <name type="scientific">Heligmosomoides polygyrus</name>
    <name type="common">Parasitic roundworm</name>
    <dbReference type="NCBI Taxonomy" id="6339"/>
    <lineage>
        <taxon>Eukaryota</taxon>
        <taxon>Metazoa</taxon>
        <taxon>Ecdysozoa</taxon>
        <taxon>Nematoda</taxon>
        <taxon>Chromadorea</taxon>
        <taxon>Rhabditida</taxon>
        <taxon>Rhabditina</taxon>
        <taxon>Rhabditomorpha</taxon>
        <taxon>Strongyloidea</taxon>
        <taxon>Heligmosomidae</taxon>
        <taxon>Heligmosomoides</taxon>
    </lineage>
</organism>
<evidence type="ECO:0000313" key="2">
    <source>
        <dbReference type="WBParaSite" id="HPBE_0002681501-mRNA-1"/>
    </source>
</evidence>
<protein>
    <submittedName>
        <fullName evidence="2">Zf-RVT domain-containing protein</fullName>
    </submittedName>
</protein>
<dbReference type="Proteomes" id="UP000050761">
    <property type="component" value="Unassembled WGS sequence"/>
</dbReference>
<evidence type="ECO:0000313" key="1">
    <source>
        <dbReference type="Proteomes" id="UP000050761"/>
    </source>
</evidence>
<dbReference type="WBParaSite" id="HPBE_0002681501-mRNA-1">
    <property type="protein sequence ID" value="HPBE_0002681501-mRNA-1"/>
    <property type="gene ID" value="HPBE_0002681501"/>
</dbReference>
<reference evidence="2" key="1">
    <citation type="submission" date="2019-09" db="UniProtKB">
        <authorList>
            <consortium name="WormBaseParasite"/>
        </authorList>
    </citation>
    <scope>IDENTIFICATION</scope>
</reference>
<sequence length="482" mass="54611">LGVEQGTLISMSDVWPRVQSGAADAARRLWTSNLTVRQKVNGYNQIVIPKLKYAISCVIFGVGRFDSLRKTAREFDVLMRKMLAESQMRFKHSCTSRLYVSQHQGGLGLKSVEEELEHAVIYTWCYFASNPDFQAAYTLATSLERSGKRSLIGDFQKILRDNGIQDQVTRTILTFIEVNGRSFSTATPAARAISSLVHERWCNTHLQNWKGKEMASRVLGTAENPPEISLKDSFLWSMKGWVSSVVLRNVWSVQEGSLRTKASASGRTALDSNDQMCRMGCRMRETAEHIVSVCGHWRANIMVERHDDVARVIYHSLKRKYGLRSEKTNTHQPHVIVKPRVTIHWNDPIHTSESLAHNRPDIVVCDSLENRIWIIEISVSWFTRITRQEQRKLCKYGTNSNLPEDTAVDGFHPGPNLRAALHKDRKCRVDVVPIVVDRLDPRKVGTERSLGNESTSEMPLVERKRGPSQLITVKTLLAPPVA</sequence>
<keyword evidence="1" id="KW-1185">Reference proteome</keyword>
<proteinExistence type="predicted"/>
<dbReference type="PANTHER" id="PTHR35450:SF2">
    <property type="entry name" value="REVERSE TRANSCRIPTASE DOMAIN-CONTAINING PROTEIN"/>
    <property type="match status" value="1"/>
</dbReference>
<dbReference type="AlphaFoldDB" id="A0A183GVU5"/>